<evidence type="ECO:0000313" key="2">
    <source>
        <dbReference type="Proteomes" id="UP000281406"/>
    </source>
</evidence>
<comment type="caution">
    <text evidence="1">The sequence shown here is derived from an EMBL/GenBank/DDBJ whole genome shotgun (WGS) entry which is preliminary data.</text>
</comment>
<dbReference type="EMBL" id="RJVU01073043">
    <property type="protein sequence ID" value="ROI27829.1"/>
    <property type="molecule type" value="Genomic_DNA"/>
</dbReference>
<protein>
    <submittedName>
        <fullName evidence="1">Uncharacterized protein</fullName>
    </submittedName>
</protein>
<reference evidence="1 2" key="1">
    <citation type="submission" date="2018-10" db="EMBL/GenBank/DDBJ databases">
        <title>Genome assembly for a Yunnan-Guizhou Plateau 3E fish, Anabarilius grahami (Regan), and its evolutionary and genetic applications.</title>
        <authorList>
            <person name="Jiang W."/>
        </authorList>
    </citation>
    <scope>NUCLEOTIDE SEQUENCE [LARGE SCALE GENOMIC DNA]</scope>
    <source>
        <strain evidence="1">AG-KIZ</strain>
        <tissue evidence="1">Muscle</tissue>
    </source>
</reference>
<sequence>MQTLRFRPEAEGRGVADPRKVWTGTILVVVGRMEVKVGVSICKLRHVLFGSDKTELQGTTGQSSQLTFGNICRNVQIG</sequence>
<proteinExistence type="predicted"/>
<evidence type="ECO:0000313" key="1">
    <source>
        <dbReference type="EMBL" id="ROI27829.1"/>
    </source>
</evidence>
<keyword evidence="2" id="KW-1185">Reference proteome</keyword>
<dbReference type="AlphaFoldDB" id="A0A3N0XHS5"/>
<accession>A0A3N0XHS5</accession>
<name>A0A3N0XHS5_ANAGA</name>
<dbReference type="Proteomes" id="UP000281406">
    <property type="component" value="Unassembled WGS sequence"/>
</dbReference>
<organism evidence="1 2">
    <name type="scientific">Anabarilius grahami</name>
    <name type="common">Kanglang fish</name>
    <name type="synonym">Barilius grahami</name>
    <dbReference type="NCBI Taxonomy" id="495550"/>
    <lineage>
        <taxon>Eukaryota</taxon>
        <taxon>Metazoa</taxon>
        <taxon>Chordata</taxon>
        <taxon>Craniata</taxon>
        <taxon>Vertebrata</taxon>
        <taxon>Euteleostomi</taxon>
        <taxon>Actinopterygii</taxon>
        <taxon>Neopterygii</taxon>
        <taxon>Teleostei</taxon>
        <taxon>Ostariophysi</taxon>
        <taxon>Cypriniformes</taxon>
        <taxon>Xenocyprididae</taxon>
        <taxon>Xenocypridinae</taxon>
        <taxon>Xenocypridinae incertae sedis</taxon>
        <taxon>Anabarilius</taxon>
    </lineage>
</organism>
<gene>
    <name evidence="1" type="ORF">DPX16_23151</name>
</gene>